<evidence type="ECO:0000313" key="2">
    <source>
        <dbReference type="EMBL" id="SVA35911.1"/>
    </source>
</evidence>
<reference evidence="2" key="1">
    <citation type="submission" date="2018-05" db="EMBL/GenBank/DDBJ databases">
        <authorList>
            <person name="Lanie J.A."/>
            <person name="Ng W.-L."/>
            <person name="Kazmierczak K.M."/>
            <person name="Andrzejewski T.M."/>
            <person name="Davidsen T.M."/>
            <person name="Wayne K.J."/>
            <person name="Tettelin H."/>
            <person name="Glass J.I."/>
            <person name="Rusch D."/>
            <person name="Podicherti R."/>
            <person name="Tsui H.-C.T."/>
            <person name="Winkler M.E."/>
        </authorList>
    </citation>
    <scope>NUCLEOTIDE SEQUENCE</scope>
</reference>
<sequence>VENEVIKTSPLSGIYRNHPVNIIEVSGWHIAGNFGDTEREQDNLKKGAVLVDWSHIGKISLSLGNASAAAEKVLKGSSKIEPLNSMADSKMAVLRLTKNDYLILCQPGMEKNVLEKIDPGLTTVTDQSGSNGCLVLGGPRRDEVLERSTAVDLRRDRVVAGSVIQSSIHTINMTLYRTNNFDIIVHPRNLSESLYDALIDVGIGVGLVPAGIETIPVSFEKEK</sequence>
<feature type="domain" description="GCVT N-terminal" evidence="1">
    <location>
        <begin position="16"/>
        <end position="215"/>
    </location>
</feature>
<accession>A0A381V7C4</accession>
<name>A0A381V7C4_9ZZZZ</name>
<feature type="non-terminal residue" evidence="2">
    <location>
        <position position="1"/>
    </location>
</feature>
<dbReference type="AlphaFoldDB" id="A0A381V7C4"/>
<dbReference type="Gene3D" id="3.30.1360.120">
    <property type="entry name" value="Probable tRNA modification gtpase trme, domain 1"/>
    <property type="match status" value="1"/>
</dbReference>
<dbReference type="Pfam" id="PF01571">
    <property type="entry name" value="GCV_T"/>
    <property type="match status" value="1"/>
</dbReference>
<organism evidence="2">
    <name type="scientific">marine metagenome</name>
    <dbReference type="NCBI Taxonomy" id="408172"/>
    <lineage>
        <taxon>unclassified sequences</taxon>
        <taxon>metagenomes</taxon>
        <taxon>ecological metagenomes</taxon>
    </lineage>
</organism>
<protein>
    <recommendedName>
        <fullName evidence="1">GCVT N-terminal domain-containing protein</fullName>
    </recommendedName>
</protein>
<dbReference type="SUPFAM" id="SSF103025">
    <property type="entry name" value="Folate-binding domain"/>
    <property type="match status" value="1"/>
</dbReference>
<evidence type="ECO:0000259" key="1">
    <source>
        <dbReference type="Pfam" id="PF01571"/>
    </source>
</evidence>
<dbReference type="InterPro" id="IPR027266">
    <property type="entry name" value="TrmE/GcvT-like"/>
</dbReference>
<gene>
    <name evidence="2" type="ORF">METZ01_LOCUS88765</name>
</gene>
<dbReference type="EMBL" id="UINC01007973">
    <property type="protein sequence ID" value="SVA35911.1"/>
    <property type="molecule type" value="Genomic_DNA"/>
</dbReference>
<dbReference type="InterPro" id="IPR006222">
    <property type="entry name" value="GCVT_N"/>
</dbReference>
<proteinExistence type="predicted"/>